<name>A0A151WMV7_9HYME</name>
<keyword evidence="2" id="KW-1185">Reference proteome</keyword>
<protein>
    <submittedName>
        <fullName evidence="1">Uncharacterized protein</fullName>
    </submittedName>
</protein>
<evidence type="ECO:0000313" key="1">
    <source>
        <dbReference type="EMBL" id="KYQ49131.1"/>
    </source>
</evidence>
<reference evidence="1 2" key="1">
    <citation type="submission" date="2015-09" db="EMBL/GenBank/DDBJ databases">
        <title>Trachymyrmex zeteki WGS genome.</title>
        <authorList>
            <person name="Nygaard S."/>
            <person name="Hu H."/>
            <person name="Boomsma J."/>
            <person name="Zhang G."/>
        </authorList>
    </citation>
    <scope>NUCLEOTIDE SEQUENCE [LARGE SCALE GENOMIC DNA]</scope>
    <source>
        <strain evidence="1">Tzet28-1</strain>
        <tissue evidence="1">Whole body</tissue>
    </source>
</reference>
<organism evidence="1 2">
    <name type="scientific">Mycetomoellerius zeteki</name>
    <dbReference type="NCBI Taxonomy" id="64791"/>
    <lineage>
        <taxon>Eukaryota</taxon>
        <taxon>Metazoa</taxon>
        <taxon>Ecdysozoa</taxon>
        <taxon>Arthropoda</taxon>
        <taxon>Hexapoda</taxon>
        <taxon>Insecta</taxon>
        <taxon>Pterygota</taxon>
        <taxon>Neoptera</taxon>
        <taxon>Endopterygota</taxon>
        <taxon>Hymenoptera</taxon>
        <taxon>Apocrita</taxon>
        <taxon>Aculeata</taxon>
        <taxon>Formicoidea</taxon>
        <taxon>Formicidae</taxon>
        <taxon>Myrmicinae</taxon>
        <taxon>Mycetomoellerius</taxon>
    </lineage>
</organism>
<evidence type="ECO:0000313" key="2">
    <source>
        <dbReference type="Proteomes" id="UP000075809"/>
    </source>
</evidence>
<sequence>MVKADSRHEKVIELRSLISIFAPRLFTWQQQRSFLSSLAKTRARRRFVSEGLFTKADSDDRDCATTDLHKHETYLWFSKNARDESEVMRRLYVAREKGSPCETDRSRFRNILDTDRKSF</sequence>
<dbReference type="AlphaFoldDB" id="A0A151WMV7"/>
<dbReference type="EMBL" id="KQ982934">
    <property type="protein sequence ID" value="KYQ49131.1"/>
    <property type="molecule type" value="Genomic_DNA"/>
</dbReference>
<gene>
    <name evidence="1" type="ORF">ALC60_11745</name>
</gene>
<proteinExistence type="predicted"/>
<accession>A0A151WMV7</accession>
<dbReference type="Proteomes" id="UP000075809">
    <property type="component" value="Unassembled WGS sequence"/>
</dbReference>